<dbReference type="GO" id="GO:0009236">
    <property type="term" value="P:cobalamin biosynthetic process"/>
    <property type="evidence" value="ECO:0007669"/>
    <property type="project" value="UniProtKB-UniRule"/>
</dbReference>
<dbReference type="InterPro" id="IPR033949">
    <property type="entry name" value="CobQ_GATase1"/>
</dbReference>
<keyword evidence="8" id="KW-1185">Reference proteome</keyword>
<dbReference type="PROSITE" id="PS51274">
    <property type="entry name" value="GATASE_COBBQ"/>
    <property type="match status" value="1"/>
</dbReference>
<dbReference type="UniPathway" id="UPA00148"/>
<dbReference type="Gene3D" id="3.40.50.880">
    <property type="match status" value="1"/>
</dbReference>
<dbReference type="Gene3D" id="3.40.50.300">
    <property type="entry name" value="P-loop containing nucleotide triphosphate hydrolases"/>
    <property type="match status" value="1"/>
</dbReference>
<comment type="pathway">
    <text evidence="1 4">Cofactor biosynthesis; adenosylcobalamin biosynthesis.</text>
</comment>
<feature type="active site" evidence="4">
    <location>
        <position position="436"/>
    </location>
</feature>
<dbReference type="CDD" id="cd05389">
    <property type="entry name" value="CobQ_N"/>
    <property type="match status" value="1"/>
</dbReference>
<evidence type="ECO:0000256" key="2">
    <source>
        <dbReference type="ARBA" id="ARBA00022573"/>
    </source>
</evidence>
<sequence length="499" mass="53807">MAKVIMVQGTTSNAGKSLTVAALCRIFKQDGLRAAPFKSQNMALNSFITADGAEMGRAQVMQAEAAGIAPDVRMNPILLKPTSDCGSQVIVNGKARGTMPAKEYYAYKKQLVPDIMEAYNSLAAEYDVIVIEGAGSPAEINLRENDIVNMGMAEMADAPVLLVGDIDRGGVFASLYGTVELLEPQERARIKGLIVNKFRGDVDILRPGLELMEQRLHIPFVGVVPYLYLDLDDEDSLSERLHADRQAALIDIAVIRVPRISNFTDFAPLERMPGVSVRYVSRAQELKNPDLIVLPGSKNTMDDLKWMRQNGIEAEIRKHAAAGNPVFGVCGGYQMMGLTLADPDGVEAGGTMDGMGLLPTHTVFCADKATTQVHGTFEAVDGVLSGLSGTAFDGYEIHMGETTYEPGARPLTHLTRGETPVADGAQNGVCCGTYVHGIFDREAVSEALVSALLARRGLSDADIRGFDTEAYKQQQYDALADAVRGALDMQAVYRILNGE</sequence>
<keyword evidence="2 4" id="KW-0169">Cobalamin biosynthesis</keyword>
<evidence type="ECO:0000313" key="7">
    <source>
        <dbReference type="EMBL" id="OUM20055.1"/>
    </source>
</evidence>
<dbReference type="NCBIfam" id="NF001989">
    <property type="entry name" value="PRK00784.1"/>
    <property type="match status" value="1"/>
</dbReference>
<dbReference type="EMBL" id="NHOC01000008">
    <property type="protein sequence ID" value="OUM20055.1"/>
    <property type="molecule type" value="Genomic_DNA"/>
</dbReference>
<feature type="domain" description="CobQ/CobB/MinD/ParA nucleotide binding" evidence="5">
    <location>
        <begin position="5"/>
        <end position="226"/>
    </location>
</feature>
<dbReference type="InterPro" id="IPR011698">
    <property type="entry name" value="GATase_3"/>
</dbReference>
<dbReference type="NCBIfam" id="TIGR00313">
    <property type="entry name" value="cobQ"/>
    <property type="match status" value="1"/>
</dbReference>
<dbReference type="SUPFAM" id="SSF52540">
    <property type="entry name" value="P-loop containing nucleoside triphosphate hydrolases"/>
    <property type="match status" value="1"/>
</dbReference>
<evidence type="ECO:0000259" key="5">
    <source>
        <dbReference type="Pfam" id="PF01656"/>
    </source>
</evidence>
<dbReference type="PANTHER" id="PTHR21343">
    <property type="entry name" value="DETHIOBIOTIN SYNTHETASE"/>
    <property type="match status" value="1"/>
</dbReference>
<keyword evidence="3 4" id="KW-0315">Glutamine amidotransferase</keyword>
<organism evidence="7 8">
    <name type="scientific">Butyricicoccus porcorum</name>
    <dbReference type="NCBI Taxonomy" id="1945634"/>
    <lineage>
        <taxon>Bacteria</taxon>
        <taxon>Bacillati</taxon>
        <taxon>Bacillota</taxon>
        <taxon>Clostridia</taxon>
        <taxon>Eubacteriales</taxon>
        <taxon>Butyricicoccaceae</taxon>
        <taxon>Butyricicoccus</taxon>
    </lineage>
</organism>
<evidence type="ECO:0000313" key="8">
    <source>
        <dbReference type="Proteomes" id="UP000194903"/>
    </source>
</evidence>
<evidence type="ECO:0000256" key="1">
    <source>
        <dbReference type="ARBA" id="ARBA00004953"/>
    </source>
</evidence>
<dbReference type="HAMAP" id="MF_00028">
    <property type="entry name" value="CobQ"/>
    <property type="match status" value="1"/>
</dbReference>
<dbReference type="Proteomes" id="UP000194903">
    <property type="component" value="Unassembled WGS sequence"/>
</dbReference>
<dbReference type="Pfam" id="PF07685">
    <property type="entry name" value="GATase_3"/>
    <property type="match status" value="1"/>
</dbReference>
<dbReference type="RefSeq" id="WP_087020779.1">
    <property type="nucleotide sequence ID" value="NZ_CP178353.1"/>
</dbReference>
<dbReference type="InterPro" id="IPR047045">
    <property type="entry name" value="CobQ_N"/>
</dbReference>
<comment type="caution">
    <text evidence="7">The sequence shown here is derived from an EMBL/GenBank/DDBJ whole genome shotgun (WGS) entry which is preliminary data.</text>
</comment>
<accession>A0A252F2M6</accession>
<reference evidence="7 8" key="1">
    <citation type="submission" date="2017-05" db="EMBL/GenBank/DDBJ databases">
        <title>Butyricicoccus porcorum sp. nov. a butyrate-producing bacterium from the swine intestinal tract.</title>
        <authorList>
            <person name="Trachsel J."/>
            <person name="Humphrey S."/>
            <person name="Allen H.K."/>
        </authorList>
    </citation>
    <scope>NUCLEOTIDE SEQUENCE [LARGE SCALE GENOMIC DNA]</scope>
    <source>
        <strain evidence="7">BB10</strain>
    </source>
</reference>
<dbReference type="SUPFAM" id="SSF52317">
    <property type="entry name" value="Class I glutamine amidotransferase-like"/>
    <property type="match status" value="1"/>
</dbReference>
<dbReference type="GO" id="GO:0003824">
    <property type="term" value="F:catalytic activity"/>
    <property type="evidence" value="ECO:0007669"/>
    <property type="project" value="InterPro"/>
</dbReference>
<feature type="domain" description="CobB/CobQ-like glutamine amidotransferase" evidence="6">
    <location>
        <begin position="251"/>
        <end position="442"/>
    </location>
</feature>
<dbReference type="InterPro" id="IPR002586">
    <property type="entry name" value="CobQ/CobB/MinD/ParA_Nub-bd_dom"/>
</dbReference>
<comment type="function">
    <text evidence="4">Catalyzes amidations at positions B, D, E, and G on adenosylcobyrinic A,C-diamide. NH(2) groups are provided by glutamine, and one molecule of ATP is hydrogenolyzed for each amidation.</text>
</comment>
<dbReference type="Pfam" id="PF01656">
    <property type="entry name" value="CbiA"/>
    <property type="match status" value="1"/>
</dbReference>
<dbReference type="InterPro" id="IPR027417">
    <property type="entry name" value="P-loop_NTPase"/>
</dbReference>
<dbReference type="AlphaFoldDB" id="A0A252F2M6"/>
<feature type="active site" description="Nucleophile" evidence="4">
    <location>
        <position position="330"/>
    </location>
</feature>
<gene>
    <name evidence="4" type="primary">cobQ</name>
    <name evidence="7" type="ORF">CBW42_09965</name>
</gene>
<evidence type="ECO:0000259" key="6">
    <source>
        <dbReference type="Pfam" id="PF07685"/>
    </source>
</evidence>
<comment type="similarity">
    <text evidence="4">Belongs to the CobB/CobQ family. CobQ subfamily.</text>
</comment>
<dbReference type="GO" id="GO:0015420">
    <property type="term" value="F:ABC-type vitamin B12 transporter activity"/>
    <property type="evidence" value="ECO:0007669"/>
    <property type="project" value="UniProtKB-UniRule"/>
</dbReference>
<dbReference type="InterPro" id="IPR004459">
    <property type="entry name" value="CobQ_synth"/>
</dbReference>
<dbReference type="PANTHER" id="PTHR21343:SF1">
    <property type="entry name" value="COBYRIC ACID SYNTHASE"/>
    <property type="match status" value="1"/>
</dbReference>
<protein>
    <recommendedName>
        <fullName evidence="4">Cobyric acid synthase</fullName>
    </recommendedName>
</protein>
<evidence type="ECO:0000256" key="3">
    <source>
        <dbReference type="ARBA" id="ARBA00022962"/>
    </source>
</evidence>
<proteinExistence type="inferred from homology"/>
<evidence type="ECO:0000256" key="4">
    <source>
        <dbReference type="HAMAP-Rule" id="MF_00028"/>
    </source>
</evidence>
<dbReference type="InterPro" id="IPR029062">
    <property type="entry name" value="Class_I_gatase-like"/>
</dbReference>
<dbReference type="OrthoDB" id="9808302at2"/>
<name>A0A252F2M6_9FIRM</name>
<dbReference type="CDD" id="cd01750">
    <property type="entry name" value="GATase1_CobQ"/>
    <property type="match status" value="1"/>
</dbReference>